<evidence type="ECO:0000313" key="3">
    <source>
        <dbReference type="Proteomes" id="UP000693970"/>
    </source>
</evidence>
<proteinExistence type="predicted"/>
<reference evidence="2" key="1">
    <citation type="journal article" date="2021" name="Sci. Rep.">
        <title>Diploid genomic architecture of Nitzschia inconspicua, an elite biomass production diatom.</title>
        <authorList>
            <person name="Oliver A."/>
            <person name="Podell S."/>
            <person name="Pinowska A."/>
            <person name="Traller J.C."/>
            <person name="Smith S.R."/>
            <person name="McClure R."/>
            <person name="Beliaev A."/>
            <person name="Bohutskyi P."/>
            <person name="Hill E.A."/>
            <person name="Rabines A."/>
            <person name="Zheng H."/>
            <person name="Allen L.Z."/>
            <person name="Kuo A."/>
            <person name="Grigoriev I.V."/>
            <person name="Allen A.E."/>
            <person name="Hazlebeck D."/>
            <person name="Allen E.E."/>
        </authorList>
    </citation>
    <scope>NUCLEOTIDE SEQUENCE</scope>
    <source>
        <strain evidence="2">Hildebrandi</strain>
    </source>
</reference>
<organism evidence="2 3">
    <name type="scientific">Nitzschia inconspicua</name>
    <dbReference type="NCBI Taxonomy" id="303405"/>
    <lineage>
        <taxon>Eukaryota</taxon>
        <taxon>Sar</taxon>
        <taxon>Stramenopiles</taxon>
        <taxon>Ochrophyta</taxon>
        <taxon>Bacillariophyta</taxon>
        <taxon>Bacillariophyceae</taxon>
        <taxon>Bacillariophycidae</taxon>
        <taxon>Bacillariales</taxon>
        <taxon>Bacillariaceae</taxon>
        <taxon>Nitzschia</taxon>
    </lineage>
</organism>
<reference evidence="2" key="2">
    <citation type="submission" date="2021-04" db="EMBL/GenBank/DDBJ databases">
        <authorList>
            <person name="Podell S."/>
        </authorList>
    </citation>
    <scope>NUCLEOTIDE SEQUENCE</scope>
    <source>
        <strain evidence="2">Hildebrandi</strain>
    </source>
</reference>
<sequence length="412" mass="44481">MKGSLEEEISYSILATTAPSSPLSSLPEASVVNDESLGEEAKPQSDLNDTQILMPQQSTTQSEEPSSNVVPTAQRPRRKRIVLQESTFSSTTPDRTIRKQSPTQQFRTMLKPKPNFNPSTASATSPASGGQRNYFIVNDEMGRPISPAPTPAPKGLFEVRDEMGQIIRPPAPPSKVVATNPSTTCTDSAANLQHVHDDDDKGTTVAPPPPKTVPRSGLSKFTETQQLFKVSGISDFGVSNEILQLSGRSNRRQMVWKDVNKNVPAGRYDADEEPIRVTKDSLGTSPTVAASTKFSSLSDPALSPTPTTETGSDPLPNASKDLSSTPKDESVLFVVRDEMGKQIDPAPTAAPKGLFEVRDEMGNAIDPPPVKQRQRVPSSIPKSGLSKFTATKELFKVSGMTEFAIPSEMHQI</sequence>
<dbReference type="AlphaFoldDB" id="A0A9K3Q102"/>
<comment type="caution">
    <text evidence="2">The sequence shown here is derived from an EMBL/GenBank/DDBJ whole genome shotgun (WGS) entry which is preliminary data.</text>
</comment>
<feature type="region of interest" description="Disordered" evidence="1">
    <location>
        <begin position="166"/>
        <end position="220"/>
    </location>
</feature>
<feature type="compositionally biased region" description="Polar residues" evidence="1">
    <location>
        <begin position="281"/>
        <end position="311"/>
    </location>
</feature>
<feature type="compositionally biased region" description="Polar residues" evidence="1">
    <location>
        <begin position="177"/>
        <end position="191"/>
    </location>
</feature>
<feature type="compositionally biased region" description="Low complexity" evidence="1">
    <location>
        <begin position="17"/>
        <end position="30"/>
    </location>
</feature>
<feature type="compositionally biased region" description="Low complexity" evidence="1">
    <location>
        <begin position="55"/>
        <end position="67"/>
    </location>
</feature>
<keyword evidence="3" id="KW-1185">Reference proteome</keyword>
<dbReference type="Proteomes" id="UP000693970">
    <property type="component" value="Unassembled WGS sequence"/>
</dbReference>
<feature type="region of interest" description="Disordered" evidence="1">
    <location>
        <begin position="361"/>
        <end position="384"/>
    </location>
</feature>
<feature type="compositionally biased region" description="Polar residues" evidence="1">
    <location>
        <begin position="84"/>
        <end position="107"/>
    </location>
</feature>
<feature type="region of interest" description="Disordered" evidence="1">
    <location>
        <begin position="247"/>
        <end position="327"/>
    </location>
</feature>
<evidence type="ECO:0000313" key="2">
    <source>
        <dbReference type="EMBL" id="KAG7367048.1"/>
    </source>
</evidence>
<feature type="compositionally biased region" description="Low complexity" evidence="1">
    <location>
        <begin position="118"/>
        <end position="128"/>
    </location>
</feature>
<protein>
    <submittedName>
        <fullName evidence="2">Uncharacterized protein</fullName>
    </submittedName>
</protein>
<feature type="region of interest" description="Disordered" evidence="1">
    <location>
        <begin position="17"/>
        <end position="132"/>
    </location>
</feature>
<feature type="compositionally biased region" description="Polar residues" evidence="1">
    <location>
        <begin position="375"/>
        <end position="384"/>
    </location>
</feature>
<evidence type="ECO:0000256" key="1">
    <source>
        <dbReference type="SAM" id="MobiDB-lite"/>
    </source>
</evidence>
<gene>
    <name evidence="2" type="ORF">IV203_029718</name>
</gene>
<accession>A0A9K3Q102</accession>
<dbReference type="EMBL" id="JAGRRH010000007">
    <property type="protein sequence ID" value="KAG7367048.1"/>
    <property type="molecule type" value="Genomic_DNA"/>
</dbReference>
<name>A0A9K3Q102_9STRA</name>
<feature type="compositionally biased region" description="Polar residues" evidence="1">
    <location>
        <begin position="45"/>
        <end position="54"/>
    </location>
</feature>